<feature type="transmembrane region" description="Helical" evidence="9">
    <location>
        <begin position="57"/>
        <end position="84"/>
    </location>
</feature>
<dbReference type="PANTHER" id="PTHR33910">
    <property type="entry name" value="PROTEIN TRANSLOCASE SUBUNIT SECE"/>
    <property type="match status" value="1"/>
</dbReference>
<dbReference type="GO" id="GO:0008320">
    <property type="term" value="F:protein transmembrane transporter activity"/>
    <property type="evidence" value="ECO:0007669"/>
    <property type="project" value="UniProtKB-UniRule"/>
</dbReference>
<dbReference type="Pfam" id="PF00584">
    <property type="entry name" value="SecE"/>
    <property type="match status" value="1"/>
</dbReference>
<dbReference type="InterPro" id="IPR001901">
    <property type="entry name" value="Translocase_SecE/Sec61-g"/>
</dbReference>
<evidence type="ECO:0000313" key="11">
    <source>
        <dbReference type="Proteomes" id="UP000254118"/>
    </source>
</evidence>
<evidence type="ECO:0000256" key="9">
    <source>
        <dbReference type="HAMAP-Rule" id="MF_00422"/>
    </source>
</evidence>
<dbReference type="RefSeq" id="WP_115030913.1">
    <property type="nucleotide sequence ID" value="NZ_JAAFNR010000001.1"/>
</dbReference>
<dbReference type="GO" id="GO:0005886">
    <property type="term" value="C:plasma membrane"/>
    <property type="evidence" value="ECO:0007669"/>
    <property type="project" value="UniProtKB-SubCell"/>
</dbReference>
<accession>A0AA46H0R4</accession>
<comment type="caution">
    <text evidence="10">The sequence shown here is derived from an EMBL/GenBank/DDBJ whole genome shotgun (WGS) entry which is preliminary data.</text>
</comment>
<comment type="subunit">
    <text evidence="9">Component of the Sec protein translocase complex. Heterotrimer consisting of SecY, SecE and SecG subunits. The heterotrimers can form oligomers, although 1 heterotrimer is thought to be able to translocate proteins. Interacts with the ribosome. Interacts with SecDF, and other proteins may be involved. Interacts with SecA.</text>
</comment>
<reference evidence="10 11" key="1">
    <citation type="submission" date="2018-06" db="EMBL/GenBank/DDBJ databases">
        <authorList>
            <consortium name="Pathogen Informatics"/>
            <person name="Doyle S."/>
        </authorList>
    </citation>
    <scope>NUCLEOTIDE SEQUENCE [LARGE SCALE GENOMIC DNA]</scope>
    <source>
        <strain evidence="10 11">NCTC7915</strain>
    </source>
</reference>
<dbReference type="NCBIfam" id="TIGR00964">
    <property type="entry name" value="secE_bact"/>
    <property type="match status" value="1"/>
</dbReference>
<keyword evidence="4 9" id="KW-0812">Transmembrane</keyword>
<proteinExistence type="inferred from homology"/>
<keyword evidence="7 9" id="KW-0811">Translocation</keyword>
<keyword evidence="6 9" id="KW-1133">Transmembrane helix</keyword>
<keyword evidence="5 9" id="KW-0653">Protein transport</keyword>
<protein>
    <recommendedName>
        <fullName evidence="9">Protein translocase subunit SecE</fullName>
    </recommendedName>
</protein>
<dbReference type="EMBL" id="UFYA01000001">
    <property type="protein sequence ID" value="STD10715.1"/>
    <property type="molecule type" value="Genomic_DNA"/>
</dbReference>
<name>A0AA46H0R4_9MICO</name>
<evidence type="ECO:0000256" key="1">
    <source>
        <dbReference type="ARBA" id="ARBA00004370"/>
    </source>
</evidence>
<evidence type="ECO:0000256" key="5">
    <source>
        <dbReference type="ARBA" id="ARBA00022927"/>
    </source>
</evidence>
<comment type="similarity">
    <text evidence="9">Belongs to the SecE/SEC61-gamma family.</text>
</comment>
<evidence type="ECO:0000256" key="2">
    <source>
        <dbReference type="ARBA" id="ARBA00022448"/>
    </source>
</evidence>
<dbReference type="InterPro" id="IPR005807">
    <property type="entry name" value="SecE_bac"/>
</dbReference>
<dbReference type="GO" id="GO:0006605">
    <property type="term" value="P:protein targeting"/>
    <property type="evidence" value="ECO:0007669"/>
    <property type="project" value="UniProtKB-UniRule"/>
</dbReference>
<sequence>MANQKTAPVGSSQGQPVRSNLFTRFFASIALFFRQVFDELGKVVRPSREELARYTATVIVFVTIVMLFVFGLDWVFTRLVFWIFAE</sequence>
<evidence type="ECO:0000256" key="6">
    <source>
        <dbReference type="ARBA" id="ARBA00022989"/>
    </source>
</evidence>
<keyword evidence="2 9" id="KW-0813">Transport</keyword>
<dbReference type="Proteomes" id="UP000254118">
    <property type="component" value="Unassembled WGS sequence"/>
</dbReference>
<dbReference type="GO" id="GO:0043952">
    <property type="term" value="P:protein transport by the Sec complex"/>
    <property type="evidence" value="ECO:0007669"/>
    <property type="project" value="UniProtKB-UniRule"/>
</dbReference>
<evidence type="ECO:0000256" key="7">
    <source>
        <dbReference type="ARBA" id="ARBA00023010"/>
    </source>
</evidence>
<keyword evidence="3 9" id="KW-1003">Cell membrane</keyword>
<evidence type="ECO:0000256" key="8">
    <source>
        <dbReference type="ARBA" id="ARBA00023136"/>
    </source>
</evidence>
<evidence type="ECO:0000256" key="3">
    <source>
        <dbReference type="ARBA" id="ARBA00022475"/>
    </source>
</evidence>
<dbReference type="HAMAP" id="MF_00422">
    <property type="entry name" value="SecE"/>
    <property type="match status" value="1"/>
</dbReference>
<organism evidence="10 11">
    <name type="scientific">Dermatophilus congolensis</name>
    <dbReference type="NCBI Taxonomy" id="1863"/>
    <lineage>
        <taxon>Bacteria</taxon>
        <taxon>Bacillati</taxon>
        <taxon>Actinomycetota</taxon>
        <taxon>Actinomycetes</taxon>
        <taxon>Micrococcales</taxon>
        <taxon>Dermatophilaceae</taxon>
        <taxon>Dermatophilus</taxon>
    </lineage>
</organism>
<gene>
    <name evidence="9" type="primary">secE</name>
    <name evidence="10" type="ORF">NCTC7915_01437</name>
</gene>
<dbReference type="PANTHER" id="PTHR33910:SF1">
    <property type="entry name" value="PROTEIN TRANSLOCASE SUBUNIT SECE"/>
    <property type="match status" value="1"/>
</dbReference>
<dbReference type="Gene3D" id="1.20.5.1030">
    <property type="entry name" value="Preprotein translocase secy subunit"/>
    <property type="match status" value="1"/>
</dbReference>
<evidence type="ECO:0000313" key="10">
    <source>
        <dbReference type="EMBL" id="STD10715.1"/>
    </source>
</evidence>
<dbReference type="GO" id="GO:0065002">
    <property type="term" value="P:intracellular protein transmembrane transport"/>
    <property type="evidence" value="ECO:0007669"/>
    <property type="project" value="UniProtKB-UniRule"/>
</dbReference>
<comment type="subcellular location">
    <subcellularLocation>
        <location evidence="9">Cell membrane</location>
        <topology evidence="9">Single-pass membrane protein</topology>
    </subcellularLocation>
    <subcellularLocation>
        <location evidence="1">Membrane</location>
    </subcellularLocation>
</comment>
<dbReference type="GO" id="GO:0009306">
    <property type="term" value="P:protein secretion"/>
    <property type="evidence" value="ECO:0007669"/>
    <property type="project" value="UniProtKB-UniRule"/>
</dbReference>
<dbReference type="InterPro" id="IPR038379">
    <property type="entry name" value="SecE_sf"/>
</dbReference>
<dbReference type="AlphaFoldDB" id="A0AA46H0R4"/>
<evidence type="ECO:0000256" key="4">
    <source>
        <dbReference type="ARBA" id="ARBA00022692"/>
    </source>
</evidence>
<keyword evidence="8 9" id="KW-0472">Membrane</keyword>
<comment type="function">
    <text evidence="9">Essential subunit of the Sec protein translocation channel SecYEG. Clamps together the 2 halves of SecY. May contact the channel plug during translocation.</text>
</comment>